<dbReference type="InterPro" id="IPR012347">
    <property type="entry name" value="Ferritin-like"/>
</dbReference>
<dbReference type="Pfam" id="PF13628">
    <property type="entry name" value="DUF4142"/>
    <property type="match status" value="1"/>
</dbReference>
<dbReference type="EMBL" id="CP029187">
    <property type="protein sequence ID" value="AWI24832.1"/>
    <property type="molecule type" value="Genomic_DNA"/>
</dbReference>
<evidence type="ECO:0000313" key="4">
    <source>
        <dbReference type="Proteomes" id="UP000244937"/>
    </source>
</evidence>
<dbReference type="PANTHER" id="PTHR38593">
    <property type="entry name" value="BLR2558 PROTEIN"/>
    <property type="match status" value="1"/>
</dbReference>
<organism evidence="3 4">
    <name type="scientific">Flavobacterium pallidum</name>
    <dbReference type="NCBI Taxonomy" id="2172098"/>
    <lineage>
        <taxon>Bacteria</taxon>
        <taxon>Pseudomonadati</taxon>
        <taxon>Bacteroidota</taxon>
        <taxon>Flavobacteriia</taxon>
        <taxon>Flavobacteriales</taxon>
        <taxon>Flavobacteriaceae</taxon>
        <taxon>Flavobacterium</taxon>
    </lineage>
</organism>
<proteinExistence type="predicted"/>
<evidence type="ECO:0000259" key="2">
    <source>
        <dbReference type="Pfam" id="PF13628"/>
    </source>
</evidence>
<dbReference type="AlphaFoldDB" id="A0A2S1SEQ3"/>
<dbReference type="Proteomes" id="UP000244937">
    <property type="component" value="Chromosome"/>
</dbReference>
<keyword evidence="1" id="KW-0732">Signal</keyword>
<dbReference type="RefSeq" id="WP_108902629.1">
    <property type="nucleotide sequence ID" value="NZ_CP029187.1"/>
</dbReference>
<feature type="chain" id="PRO_5015684617" description="DUF4142 domain-containing protein" evidence="1">
    <location>
        <begin position="19"/>
        <end position="161"/>
    </location>
</feature>
<reference evidence="3 4" key="1">
    <citation type="submission" date="2018-05" db="EMBL/GenBank/DDBJ databases">
        <title>Genome sequencing of Flavobacterium sp. HYN0049.</title>
        <authorList>
            <person name="Yi H."/>
            <person name="Baek C."/>
        </authorList>
    </citation>
    <scope>NUCLEOTIDE SEQUENCE [LARGE SCALE GENOMIC DNA]</scope>
    <source>
        <strain evidence="3 4">HYN0049</strain>
    </source>
</reference>
<evidence type="ECO:0000313" key="3">
    <source>
        <dbReference type="EMBL" id="AWI24832.1"/>
    </source>
</evidence>
<sequence length="161" mass="18588">MKKILLFSLILLSYYSKAQQEPADDAPIFIIQMANARLMDKEEGRLAAGYGTTQEIRDYGNRMVKEQEMLYAELQKLAASKNITLPGVISEKKSKALQKLGELRGNKFDKKFLRMIKIDHKRDVKRFKKATEFDDKATKTFAEKYLPMIQNHLDDVKKIIG</sequence>
<accession>A0A2S1SEQ3</accession>
<protein>
    <recommendedName>
        <fullName evidence="2">DUF4142 domain-containing protein</fullName>
    </recommendedName>
</protein>
<dbReference type="InterPro" id="IPR025419">
    <property type="entry name" value="DUF4142"/>
</dbReference>
<feature type="domain" description="DUF4142" evidence="2">
    <location>
        <begin position="29"/>
        <end position="159"/>
    </location>
</feature>
<dbReference type="Gene3D" id="1.20.1260.10">
    <property type="match status" value="1"/>
</dbReference>
<name>A0A2S1SEQ3_9FLAO</name>
<feature type="signal peptide" evidence="1">
    <location>
        <begin position="1"/>
        <end position="18"/>
    </location>
</feature>
<evidence type="ECO:0000256" key="1">
    <source>
        <dbReference type="SAM" id="SignalP"/>
    </source>
</evidence>
<dbReference type="KEGG" id="fpal:HYN49_02405"/>
<gene>
    <name evidence="3" type="ORF">HYN49_02405</name>
</gene>
<dbReference type="PANTHER" id="PTHR38593:SF1">
    <property type="entry name" value="BLR2558 PROTEIN"/>
    <property type="match status" value="1"/>
</dbReference>
<dbReference type="OrthoDB" id="883203at2"/>
<keyword evidence="4" id="KW-1185">Reference proteome</keyword>